<sequence>MDSLKSDVAGRGSRIGEAENRVSQLEDENTQLIGVTAELKTKVLQLEARMQYQENYSGRNNLRIKGIPELSEKGKSVVECVKDVLRSLLPRDKDIEQIVIERVHRIPTAQKENQRDTLVGPRHILVRFLCFAERETIRLRARDTGTFHWKGSKVEFFPDFMKEIQDKRNKFFEVRRLCRAKGLKFTMQYPAVFWVSLGRECLRFADAAAAKKSIDKYQPPEEGE</sequence>
<feature type="domain" description="L1 transposable element RRM" evidence="1">
    <location>
        <begin position="59"/>
        <end position="154"/>
    </location>
</feature>
<reference evidence="2" key="2">
    <citation type="submission" date="2025-09" db="UniProtKB">
        <authorList>
            <consortium name="Ensembl"/>
        </authorList>
    </citation>
    <scope>IDENTIFICATION</scope>
</reference>
<protein>
    <recommendedName>
        <fullName evidence="1">L1 transposable element RRM domain-containing protein</fullName>
    </recommendedName>
</protein>
<accession>A0A3Q0QVC5</accession>
<dbReference type="GeneTree" id="ENSGT00940000177361"/>
<dbReference type="Proteomes" id="UP000261340">
    <property type="component" value="Unplaced"/>
</dbReference>
<dbReference type="PANTHER" id="PTHR11505">
    <property type="entry name" value="L1 TRANSPOSABLE ELEMENT-RELATED"/>
    <property type="match status" value="1"/>
</dbReference>
<proteinExistence type="predicted"/>
<evidence type="ECO:0000313" key="3">
    <source>
        <dbReference type="Proteomes" id="UP000261340"/>
    </source>
</evidence>
<dbReference type="OMA" id="AGPKIND"/>
<reference evidence="2" key="1">
    <citation type="submission" date="2025-08" db="UniProtKB">
        <authorList>
            <consortium name="Ensembl"/>
        </authorList>
    </citation>
    <scope>IDENTIFICATION</scope>
</reference>
<dbReference type="Ensembl" id="ENSACIT00000002293.1">
    <property type="protein sequence ID" value="ENSACIP00000002212.1"/>
    <property type="gene ID" value="ENSACIG00000001804.1"/>
</dbReference>
<organism evidence="2 3">
    <name type="scientific">Amphilophus citrinellus</name>
    <name type="common">Midas cichlid</name>
    <name type="synonym">Cichlasoma citrinellum</name>
    <dbReference type="NCBI Taxonomy" id="61819"/>
    <lineage>
        <taxon>Eukaryota</taxon>
        <taxon>Metazoa</taxon>
        <taxon>Chordata</taxon>
        <taxon>Craniata</taxon>
        <taxon>Vertebrata</taxon>
        <taxon>Euteleostomi</taxon>
        <taxon>Actinopterygii</taxon>
        <taxon>Neopterygii</taxon>
        <taxon>Teleostei</taxon>
        <taxon>Neoteleostei</taxon>
        <taxon>Acanthomorphata</taxon>
        <taxon>Ovalentaria</taxon>
        <taxon>Cichlomorphae</taxon>
        <taxon>Cichliformes</taxon>
        <taxon>Cichlidae</taxon>
        <taxon>New World cichlids</taxon>
        <taxon>Cichlasomatinae</taxon>
        <taxon>Heroini</taxon>
        <taxon>Amphilophus</taxon>
    </lineage>
</organism>
<dbReference type="InterPro" id="IPR043636">
    <property type="entry name" value="L1_RRM_dom"/>
</dbReference>
<evidence type="ECO:0000259" key="1">
    <source>
        <dbReference type="Pfam" id="PF02994"/>
    </source>
</evidence>
<dbReference type="AlphaFoldDB" id="A0A3Q0QVC5"/>
<evidence type="ECO:0000313" key="2">
    <source>
        <dbReference type="Ensembl" id="ENSACIP00000002212.1"/>
    </source>
</evidence>
<dbReference type="Pfam" id="PF02994">
    <property type="entry name" value="Transposase_22"/>
    <property type="match status" value="1"/>
</dbReference>
<keyword evidence="3" id="KW-1185">Reference proteome</keyword>
<name>A0A3Q0QVC5_AMPCI</name>
<dbReference type="Gene3D" id="3.30.70.1820">
    <property type="entry name" value="L1 transposable element, RRM domain"/>
    <property type="match status" value="1"/>
</dbReference>
<dbReference type="InterPro" id="IPR004244">
    <property type="entry name" value="Transposase_22"/>
</dbReference>